<sequence length="739" mass="77167">MNFPKKLSVISTALSLAIPNCAWSYIEDETVEVGTVVNDEIVKGVQFVYGTTNNIRLVKDDTSMALSGGYQVVENGGIVNNTIVDCDYCSIRLYDGATSNHTVISGLGYNANMEILVTATTAVANDTVVNGGYFRAFAGVINRTILNAGGFAVRAEESYGSTPTANDSTVNGGIMYVESNGASANNTTLNGGMLAVAYGGTDNNTTVNGGVYLLGDDYEPGAYSNNLIVNSGGHAYIVSGVLTDSTVGGTMKIMEQATLQGRLSVTDSGAVTVYGGANTSDASVDLSGSLILGDSGGSYAFNALTMSGGSVVYAAPTDGYSSLTLASLSGSGSFYMNTAIADRLTDSLTVAGQANGDFSVYVADTGVSPSSAYSLTLIQTGGGDAQFSLGNDGGRVDLGTYQYQMTTDNGGNWFLTPATDEPVPPAPPEPTPAPAPTIITPSTSAVLSMATVDPLIFQSEMDTVRNRLNGVHSANRENGMWGASLADRRNVSDRAGADYTMDTASLTIGADHPFAVQNATLTGGLFFNYAHSDVDFNRDGDGDVDTYGAGAYASYLHHSGFYLNGIAQFNRFKHDVSPRMSSGERAYGDYDTNGYGMNLEAGKYFYFGDAFIAPYTALTGFIADGKSYRLSNGMKADVSTQRSLLSEAGARAGYRFSVGSVQLKPYVSAAAASELVDNNDVRVNDDGFTNDLSGVRGIYQAGVGARLSRSLSAHASGAYADGKNVEAPWAVNIGFSYSF</sequence>
<dbReference type="SUPFAM" id="SSF51126">
    <property type="entry name" value="Pectin lyase-like"/>
    <property type="match status" value="1"/>
</dbReference>
<dbReference type="InterPro" id="IPR036709">
    <property type="entry name" value="Autotransporte_beta_dom_sf"/>
</dbReference>
<feature type="signal peptide" evidence="2">
    <location>
        <begin position="1"/>
        <end position="24"/>
    </location>
</feature>
<dbReference type="RefSeq" id="WP_027274010.1">
    <property type="nucleotide sequence ID" value="NZ_BRLH01000002.1"/>
</dbReference>
<dbReference type="GO" id="GO:0019867">
    <property type="term" value="C:outer membrane"/>
    <property type="evidence" value="ECO:0007669"/>
    <property type="project" value="InterPro"/>
</dbReference>
<dbReference type="Pfam" id="PF03212">
    <property type="entry name" value="Pertactin"/>
    <property type="match status" value="1"/>
</dbReference>
<dbReference type="Gene3D" id="2.40.128.130">
    <property type="entry name" value="Autotransporter beta-domain"/>
    <property type="match status" value="1"/>
</dbReference>
<dbReference type="InterPro" id="IPR003991">
    <property type="entry name" value="Pertactin_virulence_factor"/>
</dbReference>
<dbReference type="PANTHER" id="PTHR35037">
    <property type="entry name" value="C-TERMINAL REGION OF AIDA-LIKE PROTEIN"/>
    <property type="match status" value="1"/>
</dbReference>
<evidence type="ECO:0000313" key="5">
    <source>
        <dbReference type="Proteomes" id="UP001058124"/>
    </source>
</evidence>
<name>A0AAV5MYZ6_9GAMM</name>
<keyword evidence="4" id="KW-0067">ATP-binding</keyword>
<feature type="chain" id="PRO_5043383281" evidence="2">
    <location>
        <begin position="25"/>
        <end position="739"/>
    </location>
</feature>
<dbReference type="PRINTS" id="PR01484">
    <property type="entry name" value="PRTACTNFAMLY"/>
</dbReference>
<evidence type="ECO:0000256" key="1">
    <source>
        <dbReference type="ARBA" id="ARBA00022729"/>
    </source>
</evidence>
<dbReference type="Gene3D" id="2.160.20.20">
    <property type="match status" value="1"/>
</dbReference>
<dbReference type="InterPro" id="IPR012332">
    <property type="entry name" value="Autotransporter_pectin_lyase_C"/>
</dbReference>
<dbReference type="InterPro" id="IPR006315">
    <property type="entry name" value="OM_autotransptr_brl_dom"/>
</dbReference>
<reference evidence="4" key="1">
    <citation type="submission" date="2022-06" db="EMBL/GenBank/DDBJ databases">
        <title>Draft genome sequences of Leminorella grimontii str. JCM5902.</title>
        <authorList>
            <person name="Wakabayashi Y."/>
            <person name="Kojima K."/>
        </authorList>
    </citation>
    <scope>NUCLEOTIDE SEQUENCE</scope>
    <source>
        <strain evidence="4">JCM 5902</strain>
    </source>
</reference>
<dbReference type="InterPro" id="IPR004899">
    <property type="entry name" value="Pertactin_central"/>
</dbReference>
<dbReference type="InterPro" id="IPR011050">
    <property type="entry name" value="Pectin_lyase_fold/virulence"/>
</dbReference>
<organism evidence="4 5">
    <name type="scientific">Leminorella grimontii</name>
    <dbReference type="NCBI Taxonomy" id="82981"/>
    <lineage>
        <taxon>Bacteria</taxon>
        <taxon>Pseudomonadati</taxon>
        <taxon>Pseudomonadota</taxon>
        <taxon>Gammaproteobacteria</taxon>
        <taxon>Enterobacterales</taxon>
        <taxon>Budviciaceae</taxon>
        <taxon>Leminorella</taxon>
    </lineage>
</organism>
<comment type="caution">
    <text evidence="4">The sequence shown here is derived from an EMBL/GenBank/DDBJ whole genome shotgun (WGS) entry which is preliminary data.</text>
</comment>
<dbReference type="GO" id="GO:0005524">
    <property type="term" value="F:ATP binding"/>
    <property type="evidence" value="ECO:0007669"/>
    <property type="project" value="UniProtKB-KW"/>
</dbReference>
<protein>
    <submittedName>
        <fullName evidence="4">ABC transporter ATP-binding protein</fullName>
    </submittedName>
</protein>
<dbReference type="InterPro" id="IPR051551">
    <property type="entry name" value="Autotransporter_adhesion"/>
</dbReference>
<evidence type="ECO:0000313" key="4">
    <source>
        <dbReference type="EMBL" id="GKX55061.1"/>
    </source>
</evidence>
<dbReference type="Pfam" id="PF03797">
    <property type="entry name" value="Autotransporter"/>
    <property type="match status" value="1"/>
</dbReference>
<dbReference type="PROSITE" id="PS51208">
    <property type="entry name" value="AUTOTRANSPORTER"/>
    <property type="match status" value="1"/>
</dbReference>
<dbReference type="NCBIfam" id="TIGR01414">
    <property type="entry name" value="autotrans_barl"/>
    <property type="match status" value="1"/>
</dbReference>
<dbReference type="PANTHER" id="PTHR35037:SF7">
    <property type="entry name" value="AUTOTRANSPORTER"/>
    <property type="match status" value="1"/>
</dbReference>
<dbReference type="Proteomes" id="UP001058124">
    <property type="component" value="Unassembled WGS sequence"/>
</dbReference>
<evidence type="ECO:0000259" key="3">
    <source>
        <dbReference type="PROSITE" id="PS51208"/>
    </source>
</evidence>
<dbReference type="SMART" id="SM00869">
    <property type="entry name" value="Autotransporter"/>
    <property type="match status" value="1"/>
</dbReference>
<dbReference type="EMBL" id="BRLH01000002">
    <property type="protein sequence ID" value="GKX55061.1"/>
    <property type="molecule type" value="Genomic_DNA"/>
</dbReference>
<dbReference type="AlphaFoldDB" id="A0AAV5MYZ6"/>
<keyword evidence="4" id="KW-0547">Nucleotide-binding</keyword>
<evidence type="ECO:0000256" key="2">
    <source>
        <dbReference type="SAM" id="SignalP"/>
    </source>
</evidence>
<accession>A0AAV5MYZ6</accession>
<proteinExistence type="predicted"/>
<dbReference type="InterPro" id="IPR005546">
    <property type="entry name" value="Autotransporte_beta"/>
</dbReference>
<dbReference type="CDD" id="cd01343">
    <property type="entry name" value="PL1_Passenger_AT"/>
    <property type="match status" value="1"/>
</dbReference>
<keyword evidence="1 2" id="KW-0732">Signal</keyword>
<gene>
    <name evidence="4" type="ORF">SOASR030_11730</name>
</gene>
<keyword evidence="5" id="KW-1185">Reference proteome</keyword>
<feature type="domain" description="Autotransporter" evidence="3">
    <location>
        <begin position="473"/>
        <end position="739"/>
    </location>
</feature>
<dbReference type="SUPFAM" id="SSF103515">
    <property type="entry name" value="Autotransporter"/>
    <property type="match status" value="1"/>
</dbReference>